<dbReference type="Pfam" id="PF09994">
    <property type="entry name" value="T6SS_Tle1-like_cat"/>
    <property type="match status" value="1"/>
</dbReference>
<dbReference type="InterPro" id="IPR018712">
    <property type="entry name" value="Tle1-like_cat"/>
</dbReference>
<organism evidence="2 3">
    <name type="scientific">Ollibium composti</name>
    <dbReference type="NCBI Taxonomy" id="2675109"/>
    <lineage>
        <taxon>Bacteria</taxon>
        <taxon>Pseudomonadati</taxon>
        <taxon>Pseudomonadota</taxon>
        <taxon>Alphaproteobacteria</taxon>
        <taxon>Hyphomicrobiales</taxon>
        <taxon>Phyllobacteriaceae</taxon>
        <taxon>Ollibium</taxon>
    </lineage>
</organism>
<dbReference type="Proteomes" id="UP000306441">
    <property type="component" value="Unassembled WGS sequence"/>
</dbReference>
<protein>
    <submittedName>
        <fullName evidence="2">DUF2235 domain-containing protein</fullName>
    </submittedName>
</protein>
<dbReference type="PANTHER" id="PTHR33840">
    <property type="match status" value="1"/>
</dbReference>
<gene>
    <name evidence="2" type="ORF">E6C48_10805</name>
</gene>
<keyword evidence="3" id="KW-1185">Reference proteome</keyword>
<accession>A0ABY2Q864</accession>
<evidence type="ECO:0000259" key="1">
    <source>
        <dbReference type="Pfam" id="PF09994"/>
    </source>
</evidence>
<evidence type="ECO:0000313" key="2">
    <source>
        <dbReference type="EMBL" id="THF57489.1"/>
    </source>
</evidence>
<name>A0ABY2Q864_9HYPH</name>
<proteinExistence type="predicted"/>
<comment type="caution">
    <text evidence="2">The sequence shown here is derived from an EMBL/GenBank/DDBJ whole genome shotgun (WGS) entry which is preliminary data.</text>
</comment>
<evidence type="ECO:0000313" key="3">
    <source>
        <dbReference type="Proteomes" id="UP000306441"/>
    </source>
</evidence>
<sequence>MPDNWCLIFSDGTGQRGVRNDAGVRNTNVFQMFAAAEGKIYLDAFYDPGLGAPEEGENDWGRTLRNLWSKATGWGISANIADCYEALMLRWRPGVKIGLFGFSRGAYTVRCLGGVLATCGIAMTDGGAPIPADKEGEGAKRRRAIAEAAVSAYKIRNESERKAAGKAFARKYGAAPVMPDVIGVFDTVKALGLPGVMDLVNPWRHQFHDNELSVRVPVGLQALSIDEDRKAFLPVPWADVDAEGRAAGQVIEQVWFPGVHSDVGGGYQDDWLLADLALDWMLSRLRDVARLHIPLTVTMRDNLLGRQHDERTGLGIFWLPVERSVRGESVDIDPLCRKIEDRFEHYAPPYRPVPLRRHPRVKRFYRS</sequence>
<feature type="domain" description="T6SS Phospholipase effector Tle1-like catalytic" evidence="1">
    <location>
        <begin position="8"/>
        <end position="283"/>
    </location>
</feature>
<dbReference type="PANTHER" id="PTHR33840:SF1">
    <property type="entry name" value="TLE1 PHOSPHOLIPASE DOMAIN-CONTAINING PROTEIN"/>
    <property type="match status" value="1"/>
</dbReference>
<reference evidence="2 3" key="1">
    <citation type="submission" date="2019-04" db="EMBL/GenBank/DDBJ databases">
        <title>Mesorhizobium composti sp. nov., isolated from compost.</title>
        <authorList>
            <person name="Lin S.-Y."/>
            <person name="Hameed A."/>
            <person name="Hsieh Y.-T."/>
            <person name="Young C.-C."/>
        </authorList>
    </citation>
    <scope>NUCLEOTIDE SEQUENCE [LARGE SCALE GENOMIC DNA]</scope>
    <source>
        <strain evidence="2 3">CC-YTH430</strain>
    </source>
</reference>
<dbReference type="EMBL" id="SSNY01000005">
    <property type="protein sequence ID" value="THF57489.1"/>
    <property type="molecule type" value="Genomic_DNA"/>
</dbReference>
<dbReference type="RefSeq" id="WP_136356994.1">
    <property type="nucleotide sequence ID" value="NZ_SSNY01000005.1"/>
</dbReference>